<gene>
    <name evidence="1" type="ORF">AB6A40_006916</name>
</gene>
<name>A0ABD6EU41_9BILA</name>
<dbReference type="EMBL" id="JBGFUD010005220">
    <property type="protein sequence ID" value="MFH4980207.1"/>
    <property type="molecule type" value="Genomic_DNA"/>
</dbReference>
<reference evidence="1 2" key="1">
    <citation type="submission" date="2024-08" db="EMBL/GenBank/DDBJ databases">
        <title>Gnathostoma spinigerum genome.</title>
        <authorList>
            <person name="Gonzalez-Bertolin B."/>
            <person name="Monzon S."/>
            <person name="Zaballos A."/>
            <person name="Jimenez P."/>
            <person name="Dekumyoy P."/>
            <person name="Varona S."/>
            <person name="Cuesta I."/>
            <person name="Sumanam S."/>
            <person name="Adisakwattana P."/>
            <person name="Gasser R.B."/>
            <person name="Hernandez-Gonzalez A."/>
            <person name="Young N.D."/>
            <person name="Perteguer M.J."/>
        </authorList>
    </citation>
    <scope>NUCLEOTIDE SEQUENCE [LARGE SCALE GENOMIC DNA]</scope>
    <source>
        <strain evidence="1">AL3</strain>
        <tissue evidence="1">Liver</tissue>
    </source>
</reference>
<protein>
    <submittedName>
        <fullName evidence="1">Uncharacterized protein</fullName>
    </submittedName>
</protein>
<dbReference type="AlphaFoldDB" id="A0ABD6EU41"/>
<keyword evidence="2" id="KW-1185">Reference proteome</keyword>
<dbReference type="Proteomes" id="UP001608902">
    <property type="component" value="Unassembled WGS sequence"/>
</dbReference>
<organism evidence="1 2">
    <name type="scientific">Gnathostoma spinigerum</name>
    <dbReference type="NCBI Taxonomy" id="75299"/>
    <lineage>
        <taxon>Eukaryota</taxon>
        <taxon>Metazoa</taxon>
        <taxon>Ecdysozoa</taxon>
        <taxon>Nematoda</taxon>
        <taxon>Chromadorea</taxon>
        <taxon>Rhabditida</taxon>
        <taxon>Spirurina</taxon>
        <taxon>Gnathostomatomorpha</taxon>
        <taxon>Gnathostomatoidea</taxon>
        <taxon>Gnathostomatidae</taxon>
        <taxon>Gnathostoma</taxon>
    </lineage>
</organism>
<sequence length="113" mass="12561">MLHVSCCAQTLHSFTSVLSSSLLFPTLFCNDVVHSAYLILDGAALPFAEDVNILPHSDMLNPNKIQAPGKKRQPEQKLCSHFRKRYIFLLFLNQGTLSDLTKCLSPMDVGHSS</sequence>
<evidence type="ECO:0000313" key="2">
    <source>
        <dbReference type="Proteomes" id="UP001608902"/>
    </source>
</evidence>
<comment type="caution">
    <text evidence="1">The sequence shown here is derived from an EMBL/GenBank/DDBJ whole genome shotgun (WGS) entry which is preliminary data.</text>
</comment>
<proteinExistence type="predicted"/>
<evidence type="ECO:0000313" key="1">
    <source>
        <dbReference type="EMBL" id="MFH4980207.1"/>
    </source>
</evidence>
<accession>A0ABD6EU41</accession>